<evidence type="ECO:0000313" key="4">
    <source>
        <dbReference type="Proteomes" id="UP001219037"/>
    </source>
</evidence>
<gene>
    <name evidence="3" type="primary">dctP</name>
    <name evidence="3" type="ORF">P8192_12675</name>
</gene>
<organism evidence="3 4">
    <name type="scientific">Citricoccus muralis</name>
    <dbReference type="NCBI Taxonomy" id="169134"/>
    <lineage>
        <taxon>Bacteria</taxon>
        <taxon>Bacillati</taxon>
        <taxon>Actinomycetota</taxon>
        <taxon>Actinomycetes</taxon>
        <taxon>Micrococcales</taxon>
        <taxon>Micrococcaceae</taxon>
        <taxon>Citricoccus</taxon>
    </lineage>
</organism>
<dbReference type="RefSeq" id="WP_278157379.1">
    <property type="nucleotide sequence ID" value="NZ_CP121252.1"/>
</dbReference>
<evidence type="ECO:0000256" key="1">
    <source>
        <dbReference type="ARBA" id="ARBA00022729"/>
    </source>
</evidence>
<sequence>MATSSLRSTRRFASSVAALSVTVLALGLTACGESEGGGTESIELNVASWATPGSVSEEMGNWWYEQVEERSDGRITFNIDAADSLCSASEIPECVRDGRADLGQSLTDYASQLFPQATISSIPFLNNNSEAVTQAVYDLSQEHEGAAALWEQNGLHPIAHVPPGRLLLGGHTDLASIDDLQNLRLRMAGQYAQHAVDAIGVNSVTLTAPETYEGLERGIADAAAFPLDGTITYQLKDVLPEWTDPGVGTYTTIGMWMNKEVYDSLDDELRSIVDEVTEEFNREHAQRIFTEVTAEQCDALLEDIGDLRQWDESETARWADALGNSLEDRWVEDAERDGLEGAADYLAAYKEKLDTFEGQVREDPAIECAGRS</sequence>
<accession>A0ABY8H5K1</accession>
<keyword evidence="1 2" id="KW-0732">Signal</keyword>
<feature type="signal peptide" evidence="2">
    <location>
        <begin position="1"/>
        <end position="25"/>
    </location>
</feature>
<dbReference type="Pfam" id="PF03480">
    <property type="entry name" value="DctP"/>
    <property type="match status" value="1"/>
</dbReference>
<dbReference type="InterPro" id="IPR018389">
    <property type="entry name" value="DctP_fam"/>
</dbReference>
<dbReference type="PROSITE" id="PS51257">
    <property type="entry name" value="PROKAR_LIPOPROTEIN"/>
    <property type="match status" value="1"/>
</dbReference>
<feature type="chain" id="PRO_5046015977" evidence="2">
    <location>
        <begin position="26"/>
        <end position="372"/>
    </location>
</feature>
<evidence type="ECO:0000256" key="2">
    <source>
        <dbReference type="SAM" id="SignalP"/>
    </source>
</evidence>
<dbReference type="EMBL" id="CP121252">
    <property type="protein sequence ID" value="WFP16226.1"/>
    <property type="molecule type" value="Genomic_DNA"/>
</dbReference>
<dbReference type="PANTHER" id="PTHR33376">
    <property type="match status" value="1"/>
</dbReference>
<keyword evidence="4" id="KW-1185">Reference proteome</keyword>
<reference evidence="3 4" key="1">
    <citation type="submission" date="2023-04" db="EMBL/GenBank/DDBJ databases">
        <title>Funneling lignin-derived compounds into biodiesel using alkali-halophilic Citricoccus sp. P2.</title>
        <authorList>
            <person name="Luo C.-B."/>
        </authorList>
    </citation>
    <scope>NUCLEOTIDE SEQUENCE [LARGE SCALE GENOMIC DNA]</scope>
    <source>
        <strain evidence="3 4">P2</strain>
    </source>
</reference>
<dbReference type="InterPro" id="IPR038404">
    <property type="entry name" value="TRAP_DctP_sf"/>
</dbReference>
<protein>
    <submittedName>
        <fullName evidence="3">TRAP transporter substrate-binding protein DctP</fullName>
    </submittedName>
</protein>
<dbReference type="PANTHER" id="PTHR33376:SF15">
    <property type="entry name" value="BLL6794 PROTEIN"/>
    <property type="match status" value="1"/>
</dbReference>
<proteinExistence type="predicted"/>
<name>A0ABY8H5K1_9MICC</name>
<dbReference type="NCBIfam" id="NF037995">
    <property type="entry name" value="TRAP_S1"/>
    <property type="match status" value="1"/>
</dbReference>
<dbReference type="Gene3D" id="3.40.190.170">
    <property type="entry name" value="Bacterial extracellular solute-binding protein, family 7"/>
    <property type="match status" value="1"/>
</dbReference>
<evidence type="ECO:0000313" key="3">
    <source>
        <dbReference type="EMBL" id="WFP16226.1"/>
    </source>
</evidence>
<dbReference type="Proteomes" id="UP001219037">
    <property type="component" value="Chromosome"/>
</dbReference>